<dbReference type="PANTHER" id="PTHR46124:SF2">
    <property type="entry name" value="D-AMINOACYL-TRNA DEACYLASE"/>
    <property type="match status" value="1"/>
</dbReference>
<feature type="binding site" evidence="3">
    <location>
        <position position="121"/>
    </location>
    <ligand>
        <name>a divalent metal cation</name>
        <dbReference type="ChEBI" id="CHEBI:60240"/>
        <label>1</label>
    </ligand>
</feature>
<dbReference type="CDD" id="cd01310">
    <property type="entry name" value="TatD_DNAse"/>
    <property type="match status" value="1"/>
</dbReference>
<dbReference type="GO" id="GO:0016788">
    <property type="term" value="F:hydrolase activity, acting on ester bonds"/>
    <property type="evidence" value="ECO:0007669"/>
    <property type="project" value="InterPro"/>
</dbReference>
<dbReference type="InterPro" id="IPR001130">
    <property type="entry name" value="TatD-like"/>
</dbReference>
<keyword evidence="1 3" id="KW-0479">Metal-binding</keyword>
<evidence type="ECO:0000313" key="5">
    <source>
        <dbReference type="Proteomes" id="UP000176498"/>
    </source>
</evidence>
<reference evidence="4 5" key="1">
    <citation type="journal article" date="2016" name="Nat. Commun.">
        <title>Thousands of microbial genomes shed light on interconnected biogeochemical processes in an aquifer system.</title>
        <authorList>
            <person name="Anantharaman K."/>
            <person name="Brown C.T."/>
            <person name="Hug L.A."/>
            <person name="Sharon I."/>
            <person name="Castelle C.J."/>
            <person name="Probst A.J."/>
            <person name="Thomas B.C."/>
            <person name="Singh A."/>
            <person name="Wilkins M.J."/>
            <person name="Karaoz U."/>
            <person name="Brodie E.L."/>
            <person name="Williams K.H."/>
            <person name="Hubbard S.S."/>
            <person name="Banfield J.F."/>
        </authorList>
    </citation>
    <scope>NUCLEOTIDE SEQUENCE [LARGE SCALE GENOMIC DNA]</scope>
</reference>
<name>A0A1G1XQP7_9BACT</name>
<comment type="caution">
    <text evidence="4">The sequence shown here is derived from an EMBL/GenBank/DDBJ whole genome shotgun (WGS) entry which is preliminary data.</text>
</comment>
<keyword evidence="2" id="KW-0378">Hydrolase</keyword>
<organism evidence="4 5">
    <name type="scientific">Candidatus Buchananbacteria bacterium RBG_13_36_9</name>
    <dbReference type="NCBI Taxonomy" id="1797530"/>
    <lineage>
        <taxon>Bacteria</taxon>
        <taxon>Candidatus Buchananiibacteriota</taxon>
    </lineage>
</organism>
<dbReference type="PIRSF" id="PIRSF005902">
    <property type="entry name" value="DNase_TatD"/>
    <property type="match status" value="1"/>
</dbReference>
<dbReference type="Pfam" id="PF01026">
    <property type="entry name" value="TatD_DNase"/>
    <property type="match status" value="1"/>
</dbReference>
<evidence type="ECO:0008006" key="6">
    <source>
        <dbReference type="Google" id="ProtNLM"/>
    </source>
</evidence>
<evidence type="ECO:0000256" key="3">
    <source>
        <dbReference type="PIRSR" id="PIRSR005902-1"/>
    </source>
</evidence>
<evidence type="ECO:0000313" key="4">
    <source>
        <dbReference type="EMBL" id="OGY42301.1"/>
    </source>
</evidence>
<feature type="binding site" evidence="3">
    <location>
        <position position="6"/>
    </location>
    <ligand>
        <name>a divalent metal cation</name>
        <dbReference type="ChEBI" id="CHEBI:60240"/>
        <label>1</label>
    </ligand>
</feature>
<feature type="binding site" evidence="3">
    <location>
        <position position="200"/>
    </location>
    <ligand>
        <name>a divalent metal cation</name>
        <dbReference type="ChEBI" id="CHEBI:60240"/>
        <label>2</label>
    </ligand>
</feature>
<protein>
    <recommendedName>
        <fullName evidence="6">Hydrolase TatD</fullName>
    </recommendedName>
</protein>
<dbReference type="EMBL" id="MHHZ01000005">
    <property type="protein sequence ID" value="OGY42301.1"/>
    <property type="molecule type" value="Genomic_DNA"/>
</dbReference>
<dbReference type="SUPFAM" id="SSF51556">
    <property type="entry name" value="Metallo-dependent hydrolases"/>
    <property type="match status" value="1"/>
</dbReference>
<dbReference type="PANTHER" id="PTHR46124">
    <property type="entry name" value="D-AMINOACYL-TRNA DEACYLASE"/>
    <property type="match status" value="1"/>
</dbReference>
<dbReference type="FunFam" id="3.20.20.140:FF:000005">
    <property type="entry name" value="TatD family hydrolase"/>
    <property type="match status" value="1"/>
</dbReference>
<proteinExistence type="predicted"/>
<sequence>MLIDSHAHINFKEYDAELNDVIQRSLDNKTWMINVGSNYESSQKAIEIAEKFGLGVWAAIGLHPIHLIKDIEEKTEFAGQETSFFTPKEKFSAKGGSASGGDYKKYYELAKSSKKVVGLGETGLDFFRLADDKHPIAKVKEMQMNVFREFIKLAKETDLPLILHCRGEEKDPYGAYDEMLEVLELGLGNWRSEGKRGVIHCYGGTLEQAKKFIDLGFYIGFTGIVTFKNAKELQEIARQISLEKILVETDAPFLAPEPYRGQRNEPSYVQYVAQKIADLKELTIDEVEKVTFENTRKLFKI</sequence>
<dbReference type="InterPro" id="IPR032466">
    <property type="entry name" value="Metal_Hydrolase"/>
</dbReference>
<feature type="binding site" evidence="3">
    <location>
        <position position="8"/>
    </location>
    <ligand>
        <name>a divalent metal cation</name>
        <dbReference type="ChEBI" id="CHEBI:60240"/>
        <label>1</label>
    </ligand>
</feature>
<dbReference type="AlphaFoldDB" id="A0A1G1XQP7"/>
<dbReference type="Gene3D" id="3.20.20.140">
    <property type="entry name" value="Metal-dependent hydrolases"/>
    <property type="match status" value="1"/>
</dbReference>
<accession>A0A1G1XQP7</accession>
<feature type="binding site" evidence="3">
    <location>
        <position position="164"/>
    </location>
    <ligand>
        <name>a divalent metal cation</name>
        <dbReference type="ChEBI" id="CHEBI:60240"/>
        <label>2</label>
    </ligand>
</feature>
<gene>
    <name evidence="4" type="ORF">A2Y82_04900</name>
</gene>
<dbReference type="PROSITE" id="PS01137">
    <property type="entry name" value="TATD_1"/>
    <property type="match status" value="1"/>
</dbReference>
<evidence type="ECO:0000256" key="2">
    <source>
        <dbReference type="ARBA" id="ARBA00022801"/>
    </source>
</evidence>
<evidence type="ECO:0000256" key="1">
    <source>
        <dbReference type="ARBA" id="ARBA00022723"/>
    </source>
</evidence>
<dbReference type="GO" id="GO:0046872">
    <property type="term" value="F:metal ion binding"/>
    <property type="evidence" value="ECO:0007669"/>
    <property type="project" value="UniProtKB-KW"/>
</dbReference>
<dbReference type="Proteomes" id="UP000176498">
    <property type="component" value="Unassembled WGS sequence"/>
</dbReference>
<dbReference type="InterPro" id="IPR018228">
    <property type="entry name" value="DNase_TatD-rel_CS"/>
</dbReference>
<feature type="binding site" evidence="3">
    <location>
        <position position="250"/>
    </location>
    <ligand>
        <name>a divalent metal cation</name>
        <dbReference type="ChEBI" id="CHEBI:60240"/>
        <label>1</label>
    </ligand>
</feature>